<accession>A0A2K9LSV5</accession>
<evidence type="ECO:0000313" key="4">
    <source>
        <dbReference type="Proteomes" id="UP000235116"/>
    </source>
</evidence>
<gene>
    <name evidence="3" type="ORF">Kalk_19910</name>
</gene>
<organism evidence="3 4">
    <name type="scientific">Ketobacter alkanivorans</name>
    <dbReference type="NCBI Taxonomy" id="1917421"/>
    <lineage>
        <taxon>Bacteria</taxon>
        <taxon>Pseudomonadati</taxon>
        <taxon>Pseudomonadota</taxon>
        <taxon>Gammaproteobacteria</taxon>
        <taxon>Pseudomonadales</taxon>
        <taxon>Ketobacteraceae</taxon>
        <taxon>Ketobacter</taxon>
    </lineage>
</organism>
<proteinExistence type="predicted"/>
<evidence type="ECO:0000256" key="1">
    <source>
        <dbReference type="SAM" id="MobiDB-lite"/>
    </source>
</evidence>
<dbReference type="Gene3D" id="2.20.28.30">
    <property type="entry name" value="RNA polymerase ii, chain L"/>
    <property type="match status" value="1"/>
</dbReference>
<dbReference type="Pfam" id="PF09723">
    <property type="entry name" value="Zn_ribbon_8"/>
    <property type="match status" value="1"/>
</dbReference>
<dbReference type="NCBIfam" id="TIGR02605">
    <property type="entry name" value="CxxC_CxxC_SSSS"/>
    <property type="match status" value="1"/>
</dbReference>
<name>A0A2K9LSV5_9GAMM</name>
<dbReference type="KEGG" id="kak:Kalk_19910"/>
<reference evidence="4" key="1">
    <citation type="submission" date="2017-08" db="EMBL/GenBank/DDBJ databases">
        <title>Direct submision.</title>
        <authorList>
            <person name="Kim S.-J."/>
            <person name="Rhee S.-K."/>
        </authorList>
    </citation>
    <scope>NUCLEOTIDE SEQUENCE [LARGE SCALE GENOMIC DNA]</scope>
    <source>
        <strain evidence="4">GI5</strain>
    </source>
</reference>
<dbReference type="OrthoDB" id="9813321at2"/>
<evidence type="ECO:0000259" key="2">
    <source>
        <dbReference type="SMART" id="SM00834"/>
    </source>
</evidence>
<dbReference type="AlphaFoldDB" id="A0A2K9LSV5"/>
<dbReference type="Proteomes" id="UP000235116">
    <property type="component" value="Chromosome"/>
</dbReference>
<dbReference type="RefSeq" id="WP_101895928.1">
    <property type="nucleotide sequence ID" value="NZ_CP022684.1"/>
</dbReference>
<feature type="domain" description="Putative regulatory protein FmdB zinc ribbon" evidence="2">
    <location>
        <begin position="1"/>
        <end position="42"/>
    </location>
</feature>
<dbReference type="PANTHER" id="PTHR34404:SF2">
    <property type="entry name" value="CONSERVED SERINE RICH PROTEIN"/>
    <property type="match status" value="1"/>
</dbReference>
<dbReference type="EMBL" id="CP022684">
    <property type="protein sequence ID" value="AUM14555.1"/>
    <property type="molecule type" value="Genomic_DNA"/>
</dbReference>
<feature type="region of interest" description="Disordered" evidence="1">
    <location>
        <begin position="65"/>
        <end position="84"/>
    </location>
</feature>
<dbReference type="SMART" id="SM00834">
    <property type="entry name" value="CxxC_CXXC_SSSS"/>
    <property type="match status" value="1"/>
</dbReference>
<keyword evidence="4" id="KW-1185">Reference proteome</keyword>
<protein>
    <submittedName>
        <fullName evidence="3">Transcriptional regulator</fullName>
    </submittedName>
</protein>
<sequence>MPIYEYQCQSCGHELEAIQKMSDAALTDCPECKESTLKKRISAAGFRLSGGGWYETDFKTGKKKNLVNQDSGASAPKADKPAAS</sequence>
<dbReference type="InterPro" id="IPR013429">
    <property type="entry name" value="Regulatory_FmdB_Zinc_ribbon"/>
</dbReference>
<dbReference type="PANTHER" id="PTHR34404">
    <property type="entry name" value="REGULATORY PROTEIN, FMDB FAMILY"/>
    <property type="match status" value="1"/>
</dbReference>
<evidence type="ECO:0000313" key="3">
    <source>
        <dbReference type="EMBL" id="AUM14555.1"/>
    </source>
</evidence>